<comment type="similarity">
    <text evidence="1 3">Belongs to the Nudix hydrolase family.</text>
</comment>
<feature type="domain" description="Nudix hydrolase" evidence="4">
    <location>
        <begin position="11"/>
        <end position="145"/>
    </location>
</feature>
<dbReference type="PANTHER" id="PTHR43736:SF1">
    <property type="entry name" value="DIHYDRONEOPTERIN TRIPHOSPHATE DIPHOSPHATASE"/>
    <property type="match status" value="1"/>
</dbReference>
<dbReference type="EMBL" id="RSFW01000010">
    <property type="protein sequence ID" value="RSD27847.1"/>
    <property type="molecule type" value="Genomic_DNA"/>
</dbReference>
<dbReference type="PANTHER" id="PTHR43736">
    <property type="entry name" value="ADP-RIBOSE PYROPHOSPHATASE"/>
    <property type="match status" value="1"/>
</dbReference>
<accession>A0A3R9EB25</accession>
<name>A0A3R9EB25_9BACI</name>
<dbReference type="NCBIfam" id="TIGR02705">
    <property type="entry name" value="nudix_YtkD"/>
    <property type="match status" value="1"/>
</dbReference>
<organism evidence="5 6">
    <name type="scientific">Mesobacillus subterraneus</name>
    <dbReference type="NCBI Taxonomy" id="285983"/>
    <lineage>
        <taxon>Bacteria</taxon>
        <taxon>Bacillati</taxon>
        <taxon>Bacillota</taxon>
        <taxon>Bacilli</taxon>
        <taxon>Bacillales</taxon>
        <taxon>Bacillaceae</taxon>
        <taxon>Mesobacillus</taxon>
    </lineage>
</organism>
<gene>
    <name evidence="5" type="primary">ytkD</name>
    <name evidence="5" type="ORF">EJA10_08750</name>
</gene>
<evidence type="ECO:0000313" key="5">
    <source>
        <dbReference type="EMBL" id="RSD27847.1"/>
    </source>
</evidence>
<reference evidence="6" key="1">
    <citation type="submission" date="2018-12" db="EMBL/GenBank/DDBJ databases">
        <title>Bacillus chawlae sp. nov., Bacillus glennii sp. nov., and Bacillus saganii sp. nov. Isolated from the Vehicle Assembly Building at Kennedy Space Center where the Viking Spacecraft were Assembled.</title>
        <authorList>
            <person name="Seuylemezian A."/>
            <person name="Vaishampayan P."/>
        </authorList>
    </citation>
    <scope>NUCLEOTIDE SEQUENCE [LARGE SCALE GENOMIC DNA]</scope>
    <source>
        <strain evidence="6">DSM 13966</strain>
    </source>
</reference>
<evidence type="ECO:0000259" key="4">
    <source>
        <dbReference type="PROSITE" id="PS51462"/>
    </source>
</evidence>
<dbReference type="Proteomes" id="UP000279911">
    <property type="component" value="Unassembled WGS sequence"/>
</dbReference>
<evidence type="ECO:0000313" key="6">
    <source>
        <dbReference type="Proteomes" id="UP000279911"/>
    </source>
</evidence>
<evidence type="ECO:0000256" key="3">
    <source>
        <dbReference type="RuleBase" id="RU003476"/>
    </source>
</evidence>
<proteinExistence type="inferred from homology"/>
<dbReference type="OrthoDB" id="9131041at2"/>
<dbReference type="InterPro" id="IPR020084">
    <property type="entry name" value="NUDIX_hydrolase_CS"/>
</dbReference>
<dbReference type="PROSITE" id="PS51462">
    <property type="entry name" value="NUDIX"/>
    <property type="match status" value="1"/>
</dbReference>
<dbReference type="InterPro" id="IPR000086">
    <property type="entry name" value="NUDIX_hydrolase_dom"/>
</dbReference>
<keyword evidence="2 3" id="KW-0378">Hydrolase</keyword>
<dbReference type="Pfam" id="PF00293">
    <property type="entry name" value="NUDIX"/>
    <property type="match status" value="1"/>
</dbReference>
<dbReference type="InterPro" id="IPR015797">
    <property type="entry name" value="NUDIX_hydrolase-like_dom_sf"/>
</dbReference>
<dbReference type="InterPro" id="IPR020476">
    <property type="entry name" value="Nudix_hydrolase"/>
</dbReference>
<dbReference type="RefSeq" id="WP_125479624.1">
    <property type="nucleotide sequence ID" value="NZ_RSFW01000010.1"/>
</dbReference>
<dbReference type="PRINTS" id="PR00502">
    <property type="entry name" value="NUDIXFAMILY"/>
</dbReference>
<evidence type="ECO:0000256" key="2">
    <source>
        <dbReference type="ARBA" id="ARBA00022801"/>
    </source>
</evidence>
<dbReference type="SUPFAM" id="SSF55811">
    <property type="entry name" value="Nudix"/>
    <property type="match status" value="1"/>
</dbReference>
<dbReference type="CDD" id="cd04665">
    <property type="entry name" value="NUDIX_RppH"/>
    <property type="match status" value="1"/>
</dbReference>
<protein>
    <submittedName>
        <fullName evidence="5">Nucleoside triphosphatase YtkD</fullName>
    </submittedName>
</protein>
<sequence length="155" mass="17511">MEKFTDQNGAKVTLVFQDGVFAEKAKHVLVICQYQGDWLLTRHSERGLEFPGGKVEEGETLEEAAHREVMEETGAVLKVLDSIGEYQVSGDDGTFVKRIFYGEAARITPQDDYLETGGPELISGDLLAERMKDEYSFIMKDDVMKHSLEFLKEKL</sequence>
<dbReference type="Gene3D" id="3.90.79.10">
    <property type="entry name" value="Nucleoside Triphosphate Pyrophosphohydrolase"/>
    <property type="match status" value="1"/>
</dbReference>
<dbReference type="PROSITE" id="PS00893">
    <property type="entry name" value="NUDIX_BOX"/>
    <property type="match status" value="1"/>
</dbReference>
<dbReference type="GO" id="GO:0016787">
    <property type="term" value="F:hydrolase activity"/>
    <property type="evidence" value="ECO:0007669"/>
    <property type="project" value="UniProtKB-KW"/>
</dbReference>
<comment type="caution">
    <text evidence="5">The sequence shown here is derived from an EMBL/GenBank/DDBJ whole genome shotgun (WGS) entry which is preliminary data.</text>
</comment>
<evidence type="ECO:0000256" key="1">
    <source>
        <dbReference type="ARBA" id="ARBA00005582"/>
    </source>
</evidence>
<dbReference type="AlphaFoldDB" id="A0A3R9EB25"/>
<dbReference type="InterPro" id="IPR014078">
    <property type="entry name" value="Nudix_YtkD"/>
</dbReference>